<dbReference type="InterPro" id="IPR013786">
    <property type="entry name" value="AcylCoA_DH/ox_N"/>
</dbReference>
<feature type="domain" description="Acyl-CoA oxidase/dehydrogenase middle" evidence="8">
    <location>
        <begin position="156"/>
        <end position="249"/>
    </location>
</feature>
<proteinExistence type="inferred from homology"/>
<dbReference type="Gene3D" id="1.10.540.10">
    <property type="entry name" value="Acyl-CoA dehydrogenase/oxidase, N-terminal domain"/>
    <property type="match status" value="1"/>
</dbReference>
<dbReference type="PANTHER" id="PTHR48083">
    <property type="entry name" value="MEDIUM-CHAIN SPECIFIC ACYL-COA DEHYDROGENASE, MITOCHONDRIAL-RELATED"/>
    <property type="match status" value="1"/>
</dbReference>
<evidence type="ECO:0000256" key="6">
    <source>
        <dbReference type="RuleBase" id="RU362125"/>
    </source>
</evidence>
<dbReference type="Pfam" id="PF02771">
    <property type="entry name" value="Acyl-CoA_dh_N"/>
    <property type="match status" value="1"/>
</dbReference>
<comment type="similarity">
    <text evidence="2 6">Belongs to the acyl-CoA dehydrogenase family.</text>
</comment>
<evidence type="ECO:0000256" key="4">
    <source>
        <dbReference type="ARBA" id="ARBA00022827"/>
    </source>
</evidence>
<evidence type="ECO:0000256" key="5">
    <source>
        <dbReference type="ARBA" id="ARBA00023002"/>
    </source>
</evidence>
<dbReference type="InterPro" id="IPR006089">
    <property type="entry name" value="Acyl-CoA_DH_CS"/>
</dbReference>
<evidence type="ECO:0000259" key="8">
    <source>
        <dbReference type="Pfam" id="PF02770"/>
    </source>
</evidence>
<comment type="caution">
    <text evidence="10">The sequence shown here is derived from an EMBL/GenBank/DDBJ whole genome shotgun (WGS) entry which is preliminary data.</text>
</comment>
<dbReference type="Gene3D" id="1.20.140.10">
    <property type="entry name" value="Butyryl-CoA Dehydrogenase, subunit A, domain 3"/>
    <property type="match status" value="1"/>
</dbReference>
<accession>A0A1U7LNK1</accession>
<evidence type="ECO:0000256" key="2">
    <source>
        <dbReference type="ARBA" id="ARBA00009347"/>
    </source>
</evidence>
<dbReference type="OrthoDB" id="10254877at2759"/>
<dbReference type="GO" id="GO:0050660">
    <property type="term" value="F:flavin adenine dinucleotide binding"/>
    <property type="evidence" value="ECO:0007669"/>
    <property type="project" value="InterPro"/>
</dbReference>
<keyword evidence="5 6" id="KW-0560">Oxidoreductase</keyword>
<gene>
    <name evidence="10" type="ORF">NEOLI_001446</name>
</gene>
<keyword evidence="11" id="KW-1185">Reference proteome</keyword>
<dbReference type="InterPro" id="IPR046373">
    <property type="entry name" value="Acyl-CoA_Oxase/DH_mid-dom_sf"/>
</dbReference>
<dbReference type="InterPro" id="IPR037069">
    <property type="entry name" value="AcylCoA_DH/ox_N_sf"/>
</dbReference>
<dbReference type="PROSITE" id="PS00072">
    <property type="entry name" value="ACYL_COA_DH_1"/>
    <property type="match status" value="1"/>
</dbReference>
<dbReference type="Pfam" id="PF02770">
    <property type="entry name" value="Acyl-CoA_dh_M"/>
    <property type="match status" value="1"/>
</dbReference>
<dbReference type="PANTHER" id="PTHR48083:SF17">
    <property type="entry name" value="ACYL-COA DEHYDROGENASE (AFU_ORTHOLOGUE AFUA_2G16630)-RELATED"/>
    <property type="match status" value="1"/>
</dbReference>
<protein>
    <submittedName>
        <fullName evidence="10">Putative acyl-CoA dehydrogenase YngJ</fullName>
    </submittedName>
</protein>
<feature type="domain" description="Acyl-CoA dehydrogenase/oxidase C-terminal" evidence="7">
    <location>
        <begin position="261"/>
        <end position="415"/>
    </location>
</feature>
<reference evidence="10 11" key="1">
    <citation type="submission" date="2016-04" db="EMBL/GenBank/DDBJ databases">
        <title>Evolutionary innovation and constraint leading to complex multicellularity in the Ascomycota.</title>
        <authorList>
            <person name="Cisse O."/>
            <person name="Nguyen A."/>
            <person name="Hewitt D.A."/>
            <person name="Jedd G."/>
            <person name="Stajich J.E."/>
        </authorList>
    </citation>
    <scope>NUCLEOTIDE SEQUENCE [LARGE SCALE GENOMIC DNA]</scope>
    <source>
        <strain evidence="10 11">DAH-3</strain>
    </source>
</reference>
<organism evidence="10 11">
    <name type="scientific">Neolecta irregularis (strain DAH-3)</name>
    <dbReference type="NCBI Taxonomy" id="1198029"/>
    <lineage>
        <taxon>Eukaryota</taxon>
        <taxon>Fungi</taxon>
        <taxon>Dikarya</taxon>
        <taxon>Ascomycota</taxon>
        <taxon>Taphrinomycotina</taxon>
        <taxon>Neolectales</taxon>
        <taxon>Neolectaceae</taxon>
        <taxon>Neolecta</taxon>
    </lineage>
</organism>
<dbReference type="InterPro" id="IPR006091">
    <property type="entry name" value="Acyl-CoA_Oxase/DH_mid-dom"/>
</dbReference>
<dbReference type="GO" id="GO:0033539">
    <property type="term" value="P:fatty acid beta-oxidation using acyl-CoA dehydrogenase"/>
    <property type="evidence" value="ECO:0007669"/>
    <property type="project" value="TreeGrafter"/>
</dbReference>
<dbReference type="SUPFAM" id="SSF47203">
    <property type="entry name" value="Acyl-CoA dehydrogenase C-terminal domain-like"/>
    <property type="match status" value="1"/>
</dbReference>
<dbReference type="Proteomes" id="UP000186594">
    <property type="component" value="Unassembled WGS sequence"/>
</dbReference>
<keyword evidence="3 6" id="KW-0285">Flavoprotein</keyword>
<name>A0A1U7LNK1_NEOID</name>
<dbReference type="GO" id="GO:0003995">
    <property type="term" value="F:acyl-CoA dehydrogenase activity"/>
    <property type="evidence" value="ECO:0007669"/>
    <property type="project" value="InterPro"/>
</dbReference>
<dbReference type="InterPro" id="IPR036250">
    <property type="entry name" value="AcylCo_DH-like_C"/>
</dbReference>
<feature type="domain" description="Acyl-CoA dehydrogenase/oxidase N-terminal" evidence="9">
    <location>
        <begin position="26"/>
        <end position="152"/>
    </location>
</feature>
<dbReference type="GO" id="GO:0005737">
    <property type="term" value="C:cytoplasm"/>
    <property type="evidence" value="ECO:0007669"/>
    <property type="project" value="TreeGrafter"/>
</dbReference>
<dbReference type="InterPro" id="IPR050741">
    <property type="entry name" value="Acyl-CoA_dehydrogenase"/>
</dbReference>
<evidence type="ECO:0000313" key="11">
    <source>
        <dbReference type="Proteomes" id="UP000186594"/>
    </source>
</evidence>
<dbReference type="EMBL" id="LXFE01000935">
    <property type="protein sequence ID" value="OLL24208.1"/>
    <property type="molecule type" value="Genomic_DNA"/>
</dbReference>
<dbReference type="Gene3D" id="2.40.110.10">
    <property type="entry name" value="Butyryl-CoA Dehydrogenase, subunit A, domain 2"/>
    <property type="match status" value="1"/>
</dbReference>
<dbReference type="InterPro" id="IPR009075">
    <property type="entry name" value="AcylCo_DH/oxidase_C"/>
</dbReference>
<evidence type="ECO:0000256" key="3">
    <source>
        <dbReference type="ARBA" id="ARBA00022630"/>
    </source>
</evidence>
<comment type="cofactor">
    <cofactor evidence="1 6">
        <name>FAD</name>
        <dbReference type="ChEBI" id="CHEBI:57692"/>
    </cofactor>
</comment>
<dbReference type="OMA" id="DFFNHGR"/>
<dbReference type="STRING" id="1198029.A0A1U7LNK1"/>
<sequence>MASQIFGESTPWADPAWYSGQSPYYSESHIRLRNVLRKYVDEELRPHVEEWEMAGKLPDDVYKRHAARGVVPCSIWPMPHQYLGSIKLPGNVEPKDWDPFHDIICADEMSRIGYLGVMWAFGMGGSIGLPPVINYGSQSIKDELIYPILKGDKKICLAVTEPDAGSDVAGLLTTAIRKGDHYIVNGAKKWITNAIFSDYATTAVRTGGPGRRGISALVIPLNLPGVRMRKMYNSGVAASGSTYINFDDVKVPARYLLGKENDGFTIIMNFNHERLLMAVTANRMARVCLEDAINYASERNTFGKPLLEQPVIREKFGNIARHIESTHAWIEQLGYSIKMNTKETIDKILAGQIALVKVQAGRNLEFACREAQQVFGGQGFSRGGKGARVEQISRDLRVMVVGAGSEEILTELAVRQQIALAKTHGWKL</sequence>
<evidence type="ECO:0000259" key="9">
    <source>
        <dbReference type="Pfam" id="PF02771"/>
    </source>
</evidence>
<dbReference type="AlphaFoldDB" id="A0A1U7LNK1"/>
<dbReference type="Pfam" id="PF00441">
    <property type="entry name" value="Acyl-CoA_dh_1"/>
    <property type="match status" value="1"/>
</dbReference>
<keyword evidence="4 6" id="KW-0274">FAD</keyword>
<dbReference type="InterPro" id="IPR009100">
    <property type="entry name" value="AcylCoA_DH/oxidase_NM_dom_sf"/>
</dbReference>
<dbReference type="SUPFAM" id="SSF56645">
    <property type="entry name" value="Acyl-CoA dehydrogenase NM domain-like"/>
    <property type="match status" value="1"/>
</dbReference>
<evidence type="ECO:0000259" key="7">
    <source>
        <dbReference type="Pfam" id="PF00441"/>
    </source>
</evidence>
<evidence type="ECO:0000313" key="10">
    <source>
        <dbReference type="EMBL" id="OLL24208.1"/>
    </source>
</evidence>
<evidence type="ECO:0000256" key="1">
    <source>
        <dbReference type="ARBA" id="ARBA00001974"/>
    </source>
</evidence>